<proteinExistence type="predicted"/>
<gene>
    <name evidence="5" type="ORF">C8D95_108110</name>
</gene>
<dbReference type="InterPro" id="IPR050557">
    <property type="entry name" value="RTX_toxin/Mannuronan_C5-epim"/>
</dbReference>
<evidence type="ECO:0000256" key="2">
    <source>
        <dbReference type="ARBA" id="ARBA00022525"/>
    </source>
</evidence>
<dbReference type="RefSeq" id="WP_109760230.1">
    <property type="nucleotide sequence ID" value="NZ_CP034588.1"/>
</dbReference>
<dbReference type="Gene3D" id="2.150.10.10">
    <property type="entry name" value="Serralysin-like metalloprotease, C-terminal"/>
    <property type="match status" value="2"/>
</dbReference>
<evidence type="ECO:0000256" key="3">
    <source>
        <dbReference type="SAM" id="MobiDB-lite"/>
    </source>
</evidence>
<comment type="caution">
    <text evidence="5">The sequence shown here is derived from an EMBL/GenBank/DDBJ whole genome shotgun (WGS) entry which is preliminary data.</text>
</comment>
<dbReference type="InterPro" id="IPR036844">
    <property type="entry name" value="Hint_dom_sf"/>
</dbReference>
<dbReference type="PRINTS" id="PR00313">
    <property type="entry name" value="CABNDNGRPT"/>
</dbReference>
<evidence type="ECO:0000313" key="5">
    <source>
        <dbReference type="EMBL" id="PWK55231.1"/>
    </source>
</evidence>
<evidence type="ECO:0000259" key="4">
    <source>
        <dbReference type="Pfam" id="PF13403"/>
    </source>
</evidence>
<dbReference type="SUPFAM" id="SSF51294">
    <property type="entry name" value="Hedgehog/intein (Hint) domain"/>
    <property type="match status" value="1"/>
</dbReference>
<dbReference type="PROSITE" id="PS00330">
    <property type="entry name" value="HEMOLYSIN_CALCIUM"/>
    <property type="match status" value="2"/>
</dbReference>
<reference evidence="5 6" key="1">
    <citation type="submission" date="2018-05" db="EMBL/GenBank/DDBJ databases">
        <title>Genomic Encyclopedia of Type Strains, Phase IV (KMG-IV): sequencing the most valuable type-strain genomes for metagenomic binning, comparative biology and taxonomic classification.</title>
        <authorList>
            <person name="Goeker M."/>
        </authorList>
    </citation>
    <scope>NUCLEOTIDE SEQUENCE [LARGE SCALE GENOMIC DNA]</scope>
    <source>
        <strain evidence="5 6">DSM 103371</strain>
    </source>
</reference>
<protein>
    <submittedName>
        <fullName evidence="5">Hint domain-containing protein</fullName>
    </submittedName>
</protein>
<sequence length="660" mass="67401">MPVGYRVNLGGNTLDPGDSVGTTPITFTAAETIGTGNWSYTYFNGFFNVNANGGGTYYLATDGYVYFDPSASNADSRTIVSAQTTATPAYTGPIYGTTGNDAALTGTIGDDTIYGGTLPNPTTGTGDDTVSGGAGDDTIFGGDGGDSISGGTGSDSISGGSGSDTLNGGGGVASSLRAEKSLNWSQQGGDETGLEAGFTQDTGTISVTFTYSDDGAGDSGQVETGSVQYVAGGEPFATNSSLELRGTGNGATSTATLEFSSNDPDVSDEVANVRFRINDVDTGGWQDQIVVLAYDADGNAVPVTLSAAGNDTVSGSTIIAGPGGDSSNEPDGSVLVQIAGPVARIEIVYSNLTASSQIVFVTDVHFQPVEIDGADTLDGGAGNDVIVLGGGDIGQGGDGNDTFTIDAAALTGAAITVAGGESAESGAGDTLDLTGVLQKGSIVYSNLDDGAGGLSGTATLIDGSVLTFSEIETIICFTAGTMIRTPRGERQIETLKPGDMVTTLDRGEQPLRWIGRRTVPATGVLAPIRFATGSYGNHRDLLVSPQHRMLCRGYAAQLLFGETEVLAPAKSLVDDFQVTIDYGGMVTYVHMLFDRHEIVIANGAPSESFYPGRCGLDSLSDPSRDELFRLFPTLRSDAGSYGPASRTCVKGSEARALAMV</sequence>
<evidence type="ECO:0000256" key="1">
    <source>
        <dbReference type="ARBA" id="ARBA00004613"/>
    </source>
</evidence>
<name>A0A316G2R7_9RHOB</name>
<dbReference type="Proteomes" id="UP000245390">
    <property type="component" value="Unassembled WGS sequence"/>
</dbReference>
<dbReference type="AlphaFoldDB" id="A0A316G2R7"/>
<dbReference type="EMBL" id="QGGV01000008">
    <property type="protein sequence ID" value="PWK55231.1"/>
    <property type="molecule type" value="Genomic_DNA"/>
</dbReference>
<dbReference type="InterPro" id="IPR011049">
    <property type="entry name" value="Serralysin-like_metalloprot_C"/>
</dbReference>
<feature type="domain" description="Hedgehog/Intein (Hint)" evidence="4">
    <location>
        <begin position="475"/>
        <end position="612"/>
    </location>
</feature>
<dbReference type="GO" id="GO:0005576">
    <property type="term" value="C:extracellular region"/>
    <property type="evidence" value="ECO:0007669"/>
    <property type="project" value="UniProtKB-SubCell"/>
</dbReference>
<dbReference type="Pfam" id="PF00353">
    <property type="entry name" value="HemolysinCabind"/>
    <property type="match status" value="2"/>
</dbReference>
<dbReference type="InterPro" id="IPR001343">
    <property type="entry name" value="Hemolysn_Ca-bd"/>
</dbReference>
<evidence type="ECO:0000313" key="6">
    <source>
        <dbReference type="Proteomes" id="UP000245390"/>
    </source>
</evidence>
<dbReference type="SUPFAM" id="SSF51120">
    <property type="entry name" value="beta-Roll"/>
    <property type="match status" value="2"/>
</dbReference>
<feature type="region of interest" description="Disordered" evidence="3">
    <location>
        <begin position="117"/>
        <end position="173"/>
    </location>
</feature>
<dbReference type="OrthoDB" id="6305173at2"/>
<organism evidence="5 6">
    <name type="scientific">Silicimonas algicola</name>
    <dbReference type="NCBI Taxonomy" id="1826607"/>
    <lineage>
        <taxon>Bacteria</taxon>
        <taxon>Pseudomonadati</taxon>
        <taxon>Pseudomonadota</taxon>
        <taxon>Alphaproteobacteria</taxon>
        <taxon>Rhodobacterales</taxon>
        <taxon>Paracoccaceae</taxon>
    </lineage>
</organism>
<dbReference type="InterPro" id="IPR028992">
    <property type="entry name" value="Hedgehog/Intein_dom"/>
</dbReference>
<dbReference type="PANTHER" id="PTHR38340:SF1">
    <property type="entry name" value="S-LAYER PROTEIN"/>
    <property type="match status" value="1"/>
</dbReference>
<keyword evidence="2" id="KW-0964">Secreted</keyword>
<comment type="subcellular location">
    <subcellularLocation>
        <location evidence="1">Secreted</location>
    </subcellularLocation>
</comment>
<keyword evidence="6" id="KW-1185">Reference proteome</keyword>
<feature type="compositionally biased region" description="Low complexity" evidence="3">
    <location>
        <begin position="117"/>
        <end position="140"/>
    </location>
</feature>
<feature type="compositionally biased region" description="Gly residues" evidence="3">
    <location>
        <begin position="141"/>
        <end position="172"/>
    </location>
</feature>
<dbReference type="KEGG" id="salo:EF888_06730"/>
<dbReference type="Gene3D" id="2.170.16.10">
    <property type="entry name" value="Hedgehog/Intein (Hint) domain"/>
    <property type="match status" value="1"/>
</dbReference>
<dbReference type="Pfam" id="PF13403">
    <property type="entry name" value="Hint_2"/>
    <property type="match status" value="1"/>
</dbReference>
<dbReference type="PANTHER" id="PTHR38340">
    <property type="entry name" value="S-LAYER PROTEIN"/>
    <property type="match status" value="1"/>
</dbReference>
<dbReference type="InterPro" id="IPR018511">
    <property type="entry name" value="Hemolysin-typ_Ca-bd_CS"/>
</dbReference>
<dbReference type="GO" id="GO:0005509">
    <property type="term" value="F:calcium ion binding"/>
    <property type="evidence" value="ECO:0007669"/>
    <property type="project" value="InterPro"/>
</dbReference>
<accession>A0A316G2R7</accession>